<comment type="similarity">
    <text evidence="1">Belongs to the asp23 family.</text>
</comment>
<protein>
    <submittedName>
        <fullName evidence="2">Asp23/Gls24 family envelope stress response protein</fullName>
    </submittedName>
</protein>
<keyword evidence="3" id="KW-1185">Reference proteome</keyword>
<dbReference type="PANTHER" id="PTHR34297">
    <property type="entry name" value="HYPOTHETICAL CYTOSOLIC PROTEIN-RELATED"/>
    <property type="match status" value="1"/>
</dbReference>
<gene>
    <name evidence="2" type="ORF">GM661_11395</name>
</gene>
<sequence length="126" mass="13173">MEDKANIGSIKIANEVIAIIASLAATEVDGVSGMSGGVGSGIAEMLGHKKGVKVEASESECVVELTVIIDYGYAIPDVAEGIQENVKDAIESMTGLDVEEVNIHVQGVHFANEDNEQESVEETGLN</sequence>
<name>A0A8A7KI44_9FIRM</name>
<dbReference type="EMBL" id="CP046640">
    <property type="protein sequence ID" value="QTL98527.1"/>
    <property type="molecule type" value="Genomic_DNA"/>
</dbReference>
<dbReference type="PANTHER" id="PTHR34297:SF2">
    <property type="entry name" value="ASP23_GLS24 FAMILY ENVELOPE STRESS RESPONSE PROTEIN"/>
    <property type="match status" value="1"/>
</dbReference>
<evidence type="ECO:0000256" key="1">
    <source>
        <dbReference type="ARBA" id="ARBA00005721"/>
    </source>
</evidence>
<organism evidence="2 3">
    <name type="scientific">Iocasia fonsfrigidae</name>
    <dbReference type="NCBI Taxonomy" id="2682810"/>
    <lineage>
        <taxon>Bacteria</taxon>
        <taxon>Bacillati</taxon>
        <taxon>Bacillota</taxon>
        <taxon>Clostridia</taxon>
        <taxon>Halanaerobiales</taxon>
        <taxon>Halanaerobiaceae</taxon>
        <taxon>Iocasia</taxon>
    </lineage>
</organism>
<evidence type="ECO:0000313" key="2">
    <source>
        <dbReference type="EMBL" id="QTL98527.1"/>
    </source>
</evidence>
<dbReference type="KEGG" id="ifn:GM661_11395"/>
<dbReference type="AlphaFoldDB" id="A0A8A7KI44"/>
<reference evidence="2" key="1">
    <citation type="submission" date="2019-12" db="EMBL/GenBank/DDBJ databases">
        <authorList>
            <person name="zhang j."/>
            <person name="sun C.M."/>
        </authorList>
    </citation>
    <scope>NUCLEOTIDE SEQUENCE</scope>
    <source>
        <strain evidence="2">NS-1</strain>
    </source>
</reference>
<dbReference type="InterPro" id="IPR005531">
    <property type="entry name" value="Asp23"/>
</dbReference>
<accession>A0A8A7KI44</accession>
<dbReference type="Proteomes" id="UP000665020">
    <property type="component" value="Chromosome"/>
</dbReference>
<proteinExistence type="inferred from homology"/>
<dbReference type="RefSeq" id="WP_230866947.1">
    <property type="nucleotide sequence ID" value="NZ_CP046640.1"/>
</dbReference>
<dbReference type="Pfam" id="PF03780">
    <property type="entry name" value="Asp23"/>
    <property type="match status" value="1"/>
</dbReference>
<evidence type="ECO:0000313" key="3">
    <source>
        <dbReference type="Proteomes" id="UP000665020"/>
    </source>
</evidence>